<evidence type="ECO:0000256" key="5">
    <source>
        <dbReference type="ARBA" id="ARBA00022553"/>
    </source>
</evidence>
<gene>
    <name evidence="14" type="ORF">ACFODX_02825</name>
</gene>
<dbReference type="GO" id="GO:0016301">
    <property type="term" value="F:kinase activity"/>
    <property type="evidence" value="ECO:0007669"/>
    <property type="project" value="UniProtKB-KW"/>
</dbReference>
<protein>
    <recommendedName>
        <fullName evidence="3">histidine kinase</fullName>
        <ecNumber evidence="3">2.7.13.3</ecNumber>
    </recommendedName>
</protein>
<dbReference type="Gene3D" id="1.10.287.130">
    <property type="match status" value="1"/>
</dbReference>
<dbReference type="PANTHER" id="PTHR43711">
    <property type="entry name" value="TWO-COMPONENT HISTIDINE KINASE"/>
    <property type="match status" value="1"/>
</dbReference>
<dbReference type="EC" id="2.7.13.3" evidence="3"/>
<evidence type="ECO:0000256" key="2">
    <source>
        <dbReference type="ARBA" id="ARBA00004651"/>
    </source>
</evidence>
<dbReference type="Gene3D" id="3.30.450.20">
    <property type="entry name" value="PAS domain"/>
    <property type="match status" value="1"/>
</dbReference>
<dbReference type="Proteomes" id="UP001595555">
    <property type="component" value="Unassembled WGS sequence"/>
</dbReference>
<evidence type="ECO:0000256" key="6">
    <source>
        <dbReference type="ARBA" id="ARBA00022679"/>
    </source>
</evidence>
<dbReference type="Pfam" id="PF02518">
    <property type="entry name" value="HATPase_c"/>
    <property type="match status" value="1"/>
</dbReference>
<evidence type="ECO:0000256" key="10">
    <source>
        <dbReference type="ARBA" id="ARBA00023012"/>
    </source>
</evidence>
<evidence type="ECO:0000256" key="3">
    <source>
        <dbReference type="ARBA" id="ARBA00012438"/>
    </source>
</evidence>
<evidence type="ECO:0000256" key="1">
    <source>
        <dbReference type="ARBA" id="ARBA00000085"/>
    </source>
</evidence>
<feature type="compositionally biased region" description="Polar residues" evidence="11">
    <location>
        <begin position="704"/>
        <end position="729"/>
    </location>
</feature>
<dbReference type="Gene3D" id="3.30.565.10">
    <property type="entry name" value="Histidine kinase-like ATPase, C-terminal domain"/>
    <property type="match status" value="1"/>
</dbReference>
<dbReference type="Pfam" id="PF00512">
    <property type="entry name" value="HisKA"/>
    <property type="match status" value="1"/>
</dbReference>
<dbReference type="SUPFAM" id="SSF55874">
    <property type="entry name" value="ATPase domain of HSP90 chaperone/DNA topoisomerase II/histidine kinase"/>
    <property type="match status" value="1"/>
</dbReference>
<evidence type="ECO:0000256" key="7">
    <source>
        <dbReference type="ARBA" id="ARBA00022692"/>
    </source>
</evidence>
<dbReference type="InterPro" id="IPR029151">
    <property type="entry name" value="Sensor-like_sf"/>
</dbReference>
<dbReference type="SUPFAM" id="SSF47384">
    <property type="entry name" value="Homodimeric domain of signal transducing histidine kinase"/>
    <property type="match status" value="1"/>
</dbReference>
<dbReference type="InterPro" id="IPR003661">
    <property type="entry name" value="HisK_dim/P_dom"/>
</dbReference>
<dbReference type="PROSITE" id="PS50109">
    <property type="entry name" value="HIS_KIN"/>
    <property type="match status" value="1"/>
</dbReference>
<dbReference type="InterPro" id="IPR050736">
    <property type="entry name" value="Sensor_HK_Regulatory"/>
</dbReference>
<dbReference type="InterPro" id="IPR005467">
    <property type="entry name" value="His_kinase_dom"/>
</dbReference>
<evidence type="ECO:0000256" key="12">
    <source>
        <dbReference type="SAM" id="Phobius"/>
    </source>
</evidence>
<comment type="caution">
    <text evidence="14">The sequence shown here is derived from an EMBL/GenBank/DDBJ whole genome shotgun (WGS) entry which is preliminary data.</text>
</comment>
<organism evidence="14 15">
    <name type="scientific">Cellvibrio fontiphilus</name>
    <dbReference type="NCBI Taxonomy" id="1815559"/>
    <lineage>
        <taxon>Bacteria</taxon>
        <taxon>Pseudomonadati</taxon>
        <taxon>Pseudomonadota</taxon>
        <taxon>Gammaproteobacteria</taxon>
        <taxon>Cellvibrionales</taxon>
        <taxon>Cellvibrionaceae</taxon>
        <taxon>Cellvibrio</taxon>
    </lineage>
</organism>
<sequence length="737" mass="81399">MPQSNPIGLRKWIWRAFSQSALIPLLLVETLLIIVYFFTNHSIRSAQIEHLRGNALSALQSSAQVEARVIDEQLSHIDSLAELYRNLTLQALLKPVESVPTNLALTAEGVRYSPRDEGGAAVFYSNVTPAAQQDLQKVARLATIDPIIKEFKEHNSLVAALYFNSWDSLNHIYPWFLTPEQYPHSMAIPEYNFYYLADAKHNPQRQVVWTDVYLDPAGQGWMMSAIAPVYRGEFLEGVVGIDITVEGILEQIRTAKVPWNGFAMLVSKELNIMAMPEAGEQRFGVDELTQHSYAEAVRSEQFKPKDFDLRERADTRALSPRIVASSSGVERITLNGNPHLVAWASIPATDWHLLTIAAEADVFSQTNSLAQRYAQIGMLLIAGLILFYAVFFSFMWQRARQLSMALIQPIEGISRMMAQIGKGALDSNRVESDIHELREMAKHTHAIGAQLTQAEQDLRCALVDARAASHAKSRFISSMSHELRTPLNAIKGFAQLLRLQKPASHPGEVDEIGEILAASNHLSQLVDDILDLSSLQADAAPLELEPIDIHQLLQDCASMLNPEVRNAGLSLKLDMPGQPLFAYTDKRRLRQILLNLLSNAIKYNRAGGSISLYTDALPDGARITVSDTGIGIPVDKQPLLFTPFERLGQENSSVTGTGIGLSLCRELAELLGAQLGFSSTPGQGSRFWLELPFAPPALAVNTATNSITRPRNNQSGLKDLTPSTTQSSPLGELDHHA</sequence>
<keyword evidence="5" id="KW-0597">Phosphoprotein</keyword>
<keyword evidence="9 12" id="KW-1133">Transmembrane helix</keyword>
<evidence type="ECO:0000256" key="8">
    <source>
        <dbReference type="ARBA" id="ARBA00022777"/>
    </source>
</evidence>
<dbReference type="InterPro" id="IPR036890">
    <property type="entry name" value="HATPase_C_sf"/>
</dbReference>
<keyword evidence="12" id="KW-0472">Membrane</keyword>
<dbReference type="CDD" id="cd16922">
    <property type="entry name" value="HATPase_EvgS-ArcB-TorS-like"/>
    <property type="match status" value="1"/>
</dbReference>
<evidence type="ECO:0000256" key="9">
    <source>
        <dbReference type="ARBA" id="ARBA00022989"/>
    </source>
</evidence>
<dbReference type="SMART" id="SM00388">
    <property type="entry name" value="HisKA"/>
    <property type="match status" value="1"/>
</dbReference>
<name>A0ABV7FEX4_9GAMM</name>
<feature type="transmembrane region" description="Helical" evidence="12">
    <location>
        <begin position="12"/>
        <end position="38"/>
    </location>
</feature>
<dbReference type="CDD" id="cd00082">
    <property type="entry name" value="HisKA"/>
    <property type="match status" value="1"/>
</dbReference>
<feature type="transmembrane region" description="Helical" evidence="12">
    <location>
        <begin position="373"/>
        <end position="396"/>
    </location>
</feature>
<comment type="subcellular location">
    <subcellularLocation>
        <location evidence="2">Cell membrane</location>
        <topology evidence="2">Multi-pass membrane protein</topology>
    </subcellularLocation>
</comment>
<keyword evidence="10" id="KW-0902">Two-component regulatory system</keyword>
<evidence type="ECO:0000313" key="15">
    <source>
        <dbReference type="Proteomes" id="UP001595555"/>
    </source>
</evidence>
<dbReference type="InterPro" id="IPR004358">
    <property type="entry name" value="Sig_transdc_His_kin-like_C"/>
</dbReference>
<evidence type="ECO:0000259" key="13">
    <source>
        <dbReference type="PROSITE" id="PS50109"/>
    </source>
</evidence>
<comment type="catalytic activity">
    <reaction evidence="1">
        <text>ATP + protein L-histidine = ADP + protein N-phospho-L-histidine.</text>
        <dbReference type="EC" id="2.7.13.3"/>
    </reaction>
</comment>
<keyword evidence="4" id="KW-1003">Cell membrane</keyword>
<keyword evidence="8 14" id="KW-0418">Kinase</keyword>
<reference evidence="15" key="1">
    <citation type="journal article" date="2019" name="Int. J. Syst. Evol. Microbiol.">
        <title>The Global Catalogue of Microorganisms (GCM) 10K type strain sequencing project: providing services to taxonomists for standard genome sequencing and annotation.</title>
        <authorList>
            <consortium name="The Broad Institute Genomics Platform"/>
            <consortium name="The Broad Institute Genome Sequencing Center for Infectious Disease"/>
            <person name="Wu L."/>
            <person name="Ma J."/>
        </authorList>
    </citation>
    <scope>NUCLEOTIDE SEQUENCE [LARGE SCALE GENOMIC DNA]</scope>
    <source>
        <strain evidence="15">KCTC 52237</strain>
    </source>
</reference>
<evidence type="ECO:0000256" key="4">
    <source>
        <dbReference type="ARBA" id="ARBA00022475"/>
    </source>
</evidence>
<dbReference type="SUPFAM" id="SSF103190">
    <property type="entry name" value="Sensory domain-like"/>
    <property type="match status" value="1"/>
</dbReference>
<dbReference type="EMBL" id="JBHRTF010000002">
    <property type="protein sequence ID" value="MFC3114473.1"/>
    <property type="molecule type" value="Genomic_DNA"/>
</dbReference>
<proteinExistence type="predicted"/>
<dbReference type="RefSeq" id="WP_378115845.1">
    <property type="nucleotide sequence ID" value="NZ_JBHRTF010000002.1"/>
</dbReference>
<feature type="domain" description="Histidine kinase" evidence="13">
    <location>
        <begin position="478"/>
        <end position="695"/>
    </location>
</feature>
<keyword evidence="15" id="KW-1185">Reference proteome</keyword>
<dbReference type="PANTHER" id="PTHR43711:SF26">
    <property type="entry name" value="SENSOR HISTIDINE KINASE RCSC"/>
    <property type="match status" value="1"/>
</dbReference>
<dbReference type="SMART" id="SM00387">
    <property type="entry name" value="HATPase_c"/>
    <property type="match status" value="1"/>
</dbReference>
<keyword evidence="7 12" id="KW-0812">Transmembrane</keyword>
<feature type="region of interest" description="Disordered" evidence="11">
    <location>
        <begin position="704"/>
        <end position="737"/>
    </location>
</feature>
<dbReference type="InterPro" id="IPR003594">
    <property type="entry name" value="HATPase_dom"/>
</dbReference>
<keyword evidence="6" id="KW-0808">Transferase</keyword>
<dbReference type="PRINTS" id="PR00344">
    <property type="entry name" value="BCTRLSENSOR"/>
</dbReference>
<evidence type="ECO:0000313" key="14">
    <source>
        <dbReference type="EMBL" id="MFC3114473.1"/>
    </source>
</evidence>
<dbReference type="InterPro" id="IPR036097">
    <property type="entry name" value="HisK_dim/P_sf"/>
</dbReference>
<evidence type="ECO:0000256" key="11">
    <source>
        <dbReference type="SAM" id="MobiDB-lite"/>
    </source>
</evidence>
<accession>A0ABV7FEX4</accession>